<dbReference type="Pfam" id="PF07439">
    <property type="entry name" value="DUF1515"/>
    <property type="match status" value="1"/>
</dbReference>
<evidence type="ECO:0000313" key="3">
    <source>
        <dbReference type="Proteomes" id="UP000541109"/>
    </source>
</evidence>
<keyword evidence="1" id="KW-0472">Membrane</keyword>
<dbReference type="Proteomes" id="UP000541109">
    <property type="component" value="Unassembled WGS sequence"/>
</dbReference>
<evidence type="ECO:0000313" key="2">
    <source>
        <dbReference type="EMBL" id="MBA5779543.1"/>
    </source>
</evidence>
<gene>
    <name evidence="2" type="ORF">H2509_20625</name>
</gene>
<comment type="caution">
    <text evidence="2">The sequence shown here is derived from an EMBL/GenBank/DDBJ whole genome shotgun (WGS) entry which is preliminary data.</text>
</comment>
<accession>A0A839AIJ1</accession>
<sequence>MNKIGGVMTNSDLSQLHRDVGGLIAEVKGLREDFARSDHKSAESRAIVHRRLNELTERTVALETKVSGINVRINDDISPVVDEVSRWKQRGLGALGMAGIAGSMLGAVVTGYWREIVHVLLGKWPA</sequence>
<evidence type="ECO:0000256" key="1">
    <source>
        <dbReference type="SAM" id="Phobius"/>
    </source>
</evidence>
<proteinExistence type="predicted"/>
<keyword evidence="3" id="KW-1185">Reference proteome</keyword>
<reference evidence="2 3" key="1">
    <citation type="submission" date="2020-07" db="EMBL/GenBank/DDBJ databases">
        <title>Stappia sp., F7233, whole genome shotgun sequencing project.</title>
        <authorList>
            <person name="Jiang S."/>
            <person name="Liu Z.W."/>
            <person name="Du Z.J."/>
        </authorList>
    </citation>
    <scope>NUCLEOTIDE SEQUENCE [LARGE SCALE GENOMIC DNA]</scope>
    <source>
        <strain evidence="2 3">F7233</strain>
    </source>
</reference>
<name>A0A839AIJ1_9HYPH</name>
<keyword evidence="1" id="KW-0812">Transmembrane</keyword>
<dbReference type="EMBL" id="JACFXV010000070">
    <property type="protein sequence ID" value="MBA5779543.1"/>
    <property type="molecule type" value="Genomic_DNA"/>
</dbReference>
<dbReference type="InterPro" id="IPR010889">
    <property type="entry name" value="DUF1515"/>
</dbReference>
<organism evidence="2 3">
    <name type="scientific">Stappia albiluteola</name>
    <dbReference type="NCBI Taxonomy" id="2758565"/>
    <lineage>
        <taxon>Bacteria</taxon>
        <taxon>Pseudomonadati</taxon>
        <taxon>Pseudomonadota</taxon>
        <taxon>Alphaproteobacteria</taxon>
        <taxon>Hyphomicrobiales</taxon>
        <taxon>Stappiaceae</taxon>
        <taxon>Stappia</taxon>
    </lineage>
</organism>
<protein>
    <submittedName>
        <fullName evidence="2">DUF1515 family protein</fullName>
    </submittedName>
</protein>
<dbReference type="AlphaFoldDB" id="A0A839AIJ1"/>
<keyword evidence="1" id="KW-1133">Transmembrane helix</keyword>
<feature type="transmembrane region" description="Helical" evidence="1">
    <location>
        <begin position="92"/>
        <end position="113"/>
    </location>
</feature>